<evidence type="ECO:0000256" key="2">
    <source>
        <dbReference type="ARBA" id="ARBA00022857"/>
    </source>
</evidence>
<dbReference type="Proteomes" id="UP001367676">
    <property type="component" value="Unassembled WGS sequence"/>
</dbReference>
<feature type="active site" description="Proton donor" evidence="4">
    <location>
        <position position="48"/>
    </location>
</feature>
<sequence>MAVSKLKLNNGFEIPAFGLGTYAGKEIKDVIKLSIDLGYRLIDTAFVYANEKEIGEGIAEKIKDGTVKREDLFIVTKLWNTRHKPEDVVPAMKRSLSSLGLDYVDLYLMHWPFATELPTDEFKIFENIAEEDIPFEDTWKEMEKCVKLGYTRSIGLSNFNSVQVDRILKISEIKPVVNQVECNPYLSQEKLKQFCQERGILLMAYSPFYAPSREIPSDKDLNLFEEPLIKEIAGKYEKTTGQVILRYLTQSGVIPIPKSDNPERLKQNISIFDFTLTAEDFEKMRSINKNIRCTQYEA</sequence>
<feature type="site" description="Lowers pKa of active site Tyr" evidence="6">
    <location>
        <position position="77"/>
    </location>
</feature>
<comment type="similarity">
    <text evidence="1">Belongs to the aldo/keto reductase family.</text>
</comment>
<dbReference type="PRINTS" id="PR00069">
    <property type="entry name" value="ALDKETRDTASE"/>
</dbReference>
<evidence type="ECO:0000259" key="7">
    <source>
        <dbReference type="Pfam" id="PF00248"/>
    </source>
</evidence>
<feature type="binding site" evidence="5">
    <location>
        <position position="110"/>
    </location>
    <ligand>
        <name>substrate</name>
    </ligand>
</feature>
<evidence type="ECO:0000256" key="5">
    <source>
        <dbReference type="PIRSR" id="PIRSR000097-2"/>
    </source>
</evidence>
<dbReference type="EMBL" id="JBBCAQ010000006">
    <property type="protein sequence ID" value="KAK7603225.1"/>
    <property type="molecule type" value="Genomic_DNA"/>
</dbReference>
<reference evidence="8 9" key="1">
    <citation type="submission" date="2024-03" db="EMBL/GenBank/DDBJ databases">
        <title>Adaptation during the transition from Ophiocordyceps entomopathogen to insect associate is accompanied by gene loss and intensified selection.</title>
        <authorList>
            <person name="Ward C.M."/>
            <person name="Onetto C.A."/>
            <person name="Borneman A.R."/>
        </authorList>
    </citation>
    <scope>NUCLEOTIDE SEQUENCE [LARGE SCALE GENOMIC DNA]</scope>
    <source>
        <strain evidence="8">AWRI1</strain>
        <tissue evidence="8">Single Adult Female</tissue>
    </source>
</reference>
<comment type="caution">
    <text evidence="8">The sequence shown here is derived from an EMBL/GenBank/DDBJ whole genome shotgun (WGS) entry which is preliminary data.</text>
</comment>
<dbReference type="InterPro" id="IPR023210">
    <property type="entry name" value="NADP_OxRdtase_dom"/>
</dbReference>
<keyword evidence="9" id="KW-1185">Reference proteome</keyword>
<keyword evidence="3" id="KW-0560">Oxidoreductase</keyword>
<dbReference type="PROSITE" id="PS00063">
    <property type="entry name" value="ALDOKETO_REDUCTASE_3"/>
    <property type="match status" value="1"/>
</dbReference>
<proteinExistence type="inferred from homology"/>
<dbReference type="InterPro" id="IPR018170">
    <property type="entry name" value="Aldo/ket_reductase_CS"/>
</dbReference>
<dbReference type="PIRSF" id="PIRSF000097">
    <property type="entry name" value="AKR"/>
    <property type="match status" value="1"/>
</dbReference>
<evidence type="ECO:0000256" key="3">
    <source>
        <dbReference type="ARBA" id="ARBA00023002"/>
    </source>
</evidence>
<dbReference type="PROSITE" id="PS00062">
    <property type="entry name" value="ALDOKETO_REDUCTASE_2"/>
    <property type="match status" value="1"/>
</dbReference>
<gene>
    <name evidence="8" type="ORF">V9T40_003224</name>
</gene>
<dbReference type="FunFam" id="3.20.20.100:FF:000006">
    <property type="entry name" value="Aldo-keto reductase family 1 member A1"/>
    <property type="match status" value="1"/>
</dbReference>
<dbReference type="AlphaFoldDB" id="A0AAN9TQ99"/>
<dbReference type="GO" id="GO:0016491">
    <property type="term" value="F:oxidoreductase activity"/>
    <property type="evidence" value="ECO:0007669"/>
    <property type="project" value="UniProtKB-KW"/>
</dbReference>
<dbReference type="Pfam" id="PF00248">
    <property type="entry name" value="Aldo_ket_red"/>
    <property type="match status" value="1"/>
</dbReference>
<feature type="domain" description="NADP-dependent oxidoreductase" evidence="7">
    <location>
        <begin position="25"/>
        <end position="288"/>
    </location>
</feature>
<evidence type="ECO:0000313" key="9">
    <source>
        <dbReference type="Proteomes" id="UP001367676"/>
    </source>
</evidence>
<accession>A0AAN9TQ99</accession>
<dbReference type="InterPro" id="IPR036812">
    <property type="entry name" value="NAD(P)_OxRdtase_dom_sf"/>
</dbReference>
<dbReference type="Gene3D" id="3.20.20.100">
    <property type="entry name" value="NADP-dependent oxidoreductase domain"/>
    <property type="match status" value="1"/>
</dbReference>
<name>A0AAN9TQ99_9HEMI</name>
<dbReference type="InterPro" id="IPR020471">
    <property type="entry name" value="AKR"/>
</dbReference>
<dbReference type="PROSITE" id="PS00798">
    <property type="entry name" value="ALDOKETO_REDUCTASE_1"/>
    <property type="match status" value="1"/>
</dbReference>
<evidence type="ECO:0000256" key="4">
    <source>
        <dbReference type="PIRSR" id="PIRSR000097-1"/>
    </source>
</evidence>
<evidence type="ECO:0000256" key="6">
    <source>
        <dbReference type="PIRSR" id="PIRSR000097-3"/>
    </source>
</evidence>
<keyword evidence="2" id="KW-0521">NADP</keyword>
<organism evidence="8 9">
    <name type="scientific">Parthenolecanium corni</name>
    <dbReference type="NCBI Taxonomy" id="536013"/>
    <lineage>
        <taxon>Eukaryota</taxon>
        <taxon>Metazoa</taxon>
        <taxon>Ecdysozoa</taxon>
        <taxon>Arthropoda</taxon>
        <taxon>Hexapoda</taxon>
        <taxon>Insecta</taxon>
        <taxon>Pterygota</taxon>
        <taxon>Neoptera</taxon>
        <taxon>Paraneoptera</taxon>
        <taxon>Hemiptera</taxon>
        <taxon>Sternorrhyncha</taxon>
        <taxon>Coccoidea</taxon>
        <taxon>Coccidae</taxon>
        <taxon>Parthenolecanium</taxon>
    </lineage>
</organism>
<evidence type="ECO:0000256" key="1">
    <source>
        <dbReference type="ARBA" id="ARBA00007905"/>
    </source>
</evidence>
<evidence type="ECO:0000313" key="8">
    <source>
        <dbReference type="EMBL" id="KAK7603225.1"/>
    </source>
</evidence>
<protein>
    <recommendedName>
        <fullName evidence="7">NADP-dependent oxidoreductase domain-containing protein</fullName>
    </recommendedName>
</protein>
<dbReference type="PANTHER" id="PTHR11732">
    <property type="entry name" value="ALDO/KETO REDUCTASE"/>
    <property type="match status" value="1"/>
</dbReference>
<dbReference type="SUPFAM" id="SSF51430">
    <property type="entry name" value="NAD(P)-linked oxidoreductase"/>
    <property type="match status" value="1"/>
</dbReference>